<reference evidence="2" key="1">
    <citation type="submission" date="2022-10" db="EMBL/GenBank/DDBJ databases">
        <title>Roseovarius pelagicus sp. nov., isolated from Arctic seawater.</title>
        <authorList>
            <person name="Hong Y.W."/>
            <person name="Hwang C.Y."/>
        </authorList>
    </citation>
    <scope>NUCLEOTIDE SEQUENCE</scope>
    <source>
        <strain evidence="2">HL-MP18</strain>
    </source>
</reference>
<keyword evidence="1" id="KW-0812">Transmembrane</keyword>
<evidence type="ECO:0000313" key="2">
    <source>
        <dbReference type="EMBL" id="UXX84182.1"/>
    </source>
</evidence>
<proteinExistence type="predicted"/>
<dbReference type="RefSeq" id="WP_165197335.1">
    <property type="nucleotide sequence ID" value="NZ_CP106738.1"/>
</dbReference>
<dbReference type="EMBL" id="CP106738">
    <property type="protein sequence ID" value="UXX84182.1"/>
    <property type="molecule type" value="Genomic_DNA"/>
</dbReference>
<keyword evidence="1" id="KW-1133">Transmembrane helix</keyword>
<feature type="transmembrane region" description="Helical" evidence="1">
    <location>
        <begin position="44"/>
        <end position="66"/>
    </location>
</feature>
<accession>A0ABY6DDF5</accession>
<name>A0ABY6DDF5_9RHOB</name>
<evidence type="ECO:0000256" key="1">
    <source>
        <dbReference type="SAM" id="Phobius"/>
    </source>
</evidence>
<dbReference type="Proteomes" id="UP001064087">
    <property type="component" value="Chromosome"/>
</dbReference>
<sequence length="111" mass="12692">MPKLIRLYITHVAIGFGIAAVFVGMLLWFNIANLWHLISTSDKGWLALLVLWFANGIVFAGVQFAIAVMRMKDDDDDEPRGGRRQRVMRAQPQLIPVRVEAGRDQRFVRKN</sequence>
<keyword evidence="3" id="KW-1185">Reference proteome</keyword>
<feature type="transmembrane region" description="Helical" evidence="1">
    <location>
        <begin position="12"/>
        <end position="38"/>
    </location>
</feature>
<keyword evidence="1" id="KW-0472">Membrane</keyword>
<gene>
    <name evidence="2" type="ORF">N7U68_05895</name>
</gene>
<protein>
    <recommendedName>
        <fullName evidence="4">2TM domain-containing protein</fullName>
    </recommendedName>
</protein>
<evidence type="ECO:0008006" key="4">
    <source>
        <dbReference type="Google" id="ProtNLM"/>
    </source>
</evidence>
<organism evidence="2 3">
    <name type="scientific">Roseovarius pelagicus</name>
    <dbReference type="NCBI Taxonomy" id="2980108"/>
    <lineage>
        <taxon>Bacteria</taxon>
        <taxon>Pseudomonadati</taxon>
        <taxon>Pseudomonadota</taxon>
        <taxon>Alphaproteobacteria</taxon>
        <taxon>Rhodobacterales</taxon>
        <taxon>Roseobacteraceae</taxon>
        <taxon>Roseovarius</taxon>
    </lineage>
</organism>
<evidence type="ECO:0000313" key="3">
    <source>
        <dbReference type="Proteomes" id="UP001064087"/>
    </source>
</evidence>